<reference evidence="2 3" key="1">
    <citation type="submission" date="2019-07" db="EMBL/GenBank/DDBJ databases">
        <title>R&amp;d 2014.</title>
        <authorList>
            <person name="Klenk H.-P."/>
        </authorList>
    </citation>
    <scope>NUCLEOTIDE SEQUENCE [LARGE SCALE GENOMIC DNA]</scope>
    <source>
        <strain evidence="2 3">DSM 43868</strain>
    </source>
</reference>
<evidence type="ECO:0000256" key="1">
    <source>
        <dbReference type="SAM" id="MobiDB-lite"/>
    </source>
</evidence>
<feature type="compositionally biased region" description="Low complexity" evidence="1">
    <location>
        <begin position="14"/>
        <end position="31"/>
    </location>
</feature>
<feature type="region of interest" description="Disordered" evidence="1">
    <location>
        <begin position="1"/>
        <end position="31"/>
    </location>
</feature>
<organism evidence="2 3">
    <name type="scientific">Micromonospora olivasterospora</name>
    <dbReference type="NCBI Taxonomy" id="1880"/>
    <lineage>
        <taxon>Bacteria</taxon>
        <taxon>Bacillati</taxon>
        <taxon>Actinomycetota</taxon>
        <taxon>Actinomycetes</taxon>
        <taxon>Micromonosporales</taxon>
        <taxon>Micromonosporaceae</taxon>
        <taxon>Micromonospora</taxon>
    </lineage>
</organism>
<accession>A0A562I738</accession>
<dbReference type="RefSeq" id="WP_145773658.1">
    <property type="nucleotide sequence ID" value="NZ_VLKE01000001.1"/>
</dbReference>
<comment type="caution">
    <text evidence="2">The sequence shown here is derived from an EMBL/GenBank/DDBJ whole genome shotgun (WGS) entry which is preliminary data.</text>
</comment>
<dbReference type="EMBL" id="VLKE01000001">
    <property type="protein sequence ID" value="TWH66588.1"/>
    <property type="molecule type" value="Genomic_DNA"/>
</dbReference>
<dbReference type="Proteomes" id="UP000319825">
    <property type="component" value="Unassembled WGS sequence"/>
</dbReference>
<evidence type="ECO:0000313" key="2">
    <source>
        <dbReference type="EMBL" id="TWH66588.1"/>
    </source>
</evidence>
<name>A0A562I738_MICOL</name>
<evidence type="ECO:0000313" key="3">
    <source>
        <dbReference type="Proteomes" id="UP000319825"/>
    </source>
</evidence>
<gene>
    <name evidence="2" type="ORF">JD77_01542</name>
</gene>
<dbReference type="AlphaFoldDB" id="A0A562I738"/>
<sequence>MAQIPQATVATFQPSGGRSSTARAAPAPSTAPRIAQMATAQTGSTLFSSAARAGCMHSGATTVAPSAEAPAVPSRPAVVPMAPRARASRSVTMAPTTAALAANQPTQTSWAGQRLTVASVKAPVSWTMPNPYATPSWPAPASTLTPSAVSSHLPHVR</sequence>
<proteinExistence type="predicted"/>
<feature type="compositionally biased region" description="Polar residues" evidence="1">
    <location>
        <begin position="1"/>
        <end position="13"/>
    </location>
</feature>
<protein>
    <submittedName>
        <fullName evidence="2">Uncharacterized protein</fullName>
    </submittedName>
</protein>
<keyword evidence="3" id="KW-1185">Reference proteome</keyword>